<gene>
    <name evidence="2" type="primary">SSCI13730.1</name>
</gene>
<evidence type="ECO:0000256" key="1">
    <source>
        <dbReference type="SAM" id="MobiDB-lite"/>
    </source>
</evidence>
<dbReference type="EMBL" id="CCFA01000713">
    <property type="protein sequence ID" value="CDR99099.1"/>
    <property type="molecule type" value="Genomic_DNA"/>
</dbReference>
<dbReference type="AlphaFoldDB" id="A0A0F7RVH1"/>
<evidence type="ECO:0000313" key="2">
    <source>
        <dbReference type="EMBL" id="CDR99099.1"/>
    </source>
</evidence>
<name>A0A0F7RVH1_9BASI</name>
<evidence type="ECO:0000313" key="3">
    <source>
        <dbReference type="Proteomes" id="UP000242770"/>
    </source>
</evidence>
<keyword evidence="3" id="KW-1185">Reference proteome</keyword>
<protein>
    <submittedName>
        <fullName evidence="2">Uncharacterized protein</fullName>
    </submittedName>
</protein>
<sequence>MGSQSFIRTYTDMQNLNCSGTSTRPNQLRPSSFD</sequence>
<organism evidence="2 3">
    <name type="scientific">Sporisorium scitamineum</name>
    <dbReference type="NCBI Taxonomy" id="49012"/>
    <lineage>
        <taxon>Eukaryota</taxon>
        <taxon>Fungi</taxon>
        <taxon>Dikarya</taxon>
        <taxon>Basidiomycota</taxon>
        <taxon>Ustilaginomycotina</taxon>
        <taxon>Ustilaginomycetes</taxon>
        <taxon>Ustilaginales</taxon>
        <taxon>Ustilaginaceae</taxon>
        <taxon>Sporisorium</taxon>
    </lineage>
</organism>
<proteinExistence type="predicted"/>
<dbReference type="Proteomes" id="UP000242770">
    <property type="component" value="Unassembled WGS sequence"/>
</dbReference>
<reference evidence="3" key="1">
    <citation type="submission" date="2014-06" db="EMBL/GenBank/DDBJ databases">
        <authorList>
            <person name="Berkman P.J."/>
        </authorList>
    </citation>
    <scope>NUCLEOTIDE SEQUENCE [LARGE SCALE GENOMIC DNA]</scope>
</reference>
<feature type="region of interest" description="Disordered" evidence="1">
    <location>
        <begin position="15"/>
        <end position="34"/>
    </location>
</feature>
<accession>A0A0F7RVH1</accession>